<feature type="domain" description="Nucleotide-diphospho-sugar transferase" evidence="1">
    <location>
        <begin position="44"/>
        <end position="138"/>
    </location>
</feature>
<evidence type="ECO:0000313" key="2">
    <source>
        <dbReference type="EMBL" id="KAB0565602.1"/>
    </source>
</evidence>
<comment type="caution">
    <text evidence="2">The sequence shown here is derived from an EMBL/GenBank/DDBJ whole genome shotgun (WGS) entry which is preliminary data.</text>
</comment>
<dbReference type="EMBL" id="VZPE01000016">
    <property type="protein sequence ID" value="KAB0565602.1"/>
    <property type="molecule type" value="Genomic_DNA"/>
</dbReference>
<dbReference type="GO" id="GO:0016740">
    <property type="term" value="F:transferase activity"/>
    <property type="evidence" value="ECO:0007669"/>
    <property type="project" value="UniProtKB-KW"/>
</dbReference>
<sequence length="196" mass="22755">MEKTARRLGLVVETTAVESAGSWVRNAALKPTFLLEARERLRGPLLYVDVDAVFHRDPWPPLSDMKSDIGVFYSSDGKLISATIYLADTPEVLSLLREWKEACDKEPDVWDQVTLQNILEKKMLDTLTISRLPVSFCWVFDRFKNEFTDEVYIEQLQASRQATSRRRFFRGTSKRLIRRNARIAEIERILREDSEA</sequence>
<dbReference type="InterPro" id="IPR005069">
    <property type="entry name" value="Nucl-diP-sugar_transferase"/>
</dbReference>
<accession>A0A643ET95</accession>
<name>A0A643ET95_9HYPH</name>
<protein>
    <submittedName>
        <fullName evidence="2">Glycosyltransferase family 77 protein</fullName>
    </submittedName>
</protein>
<gene>
    <name evidence="2" type="ORF">F7Q93_22995</name>
</gene>
<reference evidence="2" key="1">
    <citation type="submission" date="2019-09" db="EMBL/GenBank/DDBJ databases">
        <title>Draft genome sequences of 48 bacterial type strains from the CCUG.</title>
        <authorList>
            <person name="Tunovic T."/>
            <person name="Pineiro-Iglesias B."/>
            <person name="Unosson C."/>
            <person name="Inganas E."/>
            <person name="Ohlen M."/>
            <person name="Cardew S."/>
            <person name="Jensie-Markopoulos S."/>
            <person name="Salva-Serra F."/>
            <person name="Jaen-Luchoro D."/>
            <person name="Karlsson R."/>
            <person name="Svensson-Stadler L."/>
            <person name="Chun J."/>
            <person name="Moore E."/>
        </authorList>
    </citation>
    <scope>NUCLEOTIDE SEQUENCE</scope>
    <source>
        <strain evidence="2">CCUG 50899</strain>
    </source>
</reference>
<evidence type="ECO:0000259" key="1">
    <source>
        <dbReference type="Pfam" id="PF03407"/>
    </source>
</evidence>
<dbReference type="AlphaFoldDB" id="A0A643ET95"/>
<keyword evidence="2" id="KW-0808">Transferase</keyword>
<dbReference type="Pfam" id="PF03407">
    <property type="entry name" value="Nucleotid_trans"/>
    <property type="match status" value="1"/>
</dbReference>
<proteinExistence type="predicted"/>
<organism evidence="2">
    <name type="scientific">Brucella pituitosa</name>
    <dbReference type="NCBI Taxonomy" id="571256"/>
    <lineage>
        <taxon>Bacteria</taxon>
        <taxon>Pseudomonadati</taxon>
        <taxon>Pseudomonadota</taxon>
        <taxon>Alphaproteobacteria</taxon>
        <taxon>Hyphomicrobiales</taxon>
        <taxon>Brucellaceae</taxon>
        <taxon>Brucella/Ochrobactrum group</taxon>
        <taxon>Brucella</taxon>
    </lineage>
</organism>